<dbReference type="Gene3D" id="1.10.490.110">
    <property type="entry name" value="Uncharacterized conserved protein DUF2267"/>
    <property type="match status" value="1"/>
</dbReference>
<proteinExistence type="predicted"/>
<name>A0ABP8KZJ1_9MICO</name>
<accession>A0ABP8KZJ1</accession>
<dbReference type="InterPro" id="IPR038282">
    <property type="entry name" value="DUF2267_sf"/>
</dbReference>
<keyword evidence="2" id="KW-1185">Reference proteome</keyword>
<dbReference type="Pfam" id="PF10025">
    <property type="entry name" value="DUF2267"/>
    <property type="match status" value="1"/>
</dbReference>
<sequence length="141" mass="14899">MQHDEFIGQVQTRAKLASRGDAERATRATLETLGERVPEGLVENLAAELPVEIGENLRRTITFGGEGTGERFDRSEFVSRITDRTGADAPDAVFQARSVLEVVGDAVQGGLMDNVAAALPDDIKGFLGGRSGKLDDAAAGS</sequence>
<evidence type="ECO:0008006" key="3">
    <source>
        <dbReference type="Google" id="ProtNLM"/>
    </source>
</evidence>
<organism evidence="1 2">
    <name type="scientific">Georgenia halophila</name>
    <dbReference type="NCBI Taxonomy" id="620889"/>
    <lineage>
        <taxon>Bacteria</taxon>
        <taxon>Bacillati</taxon>
        <taxon>Actinomycetota</taxon>
        <taxon>Actinomycetes</taxon>
        <taxon>Micrococcales</taxon>
        <taxon>Bogoriellaceae</taxon>
        <taxon>Georgenia</taxon>
    </lineage>
</organism>
<reference evidence="2" key="1">
    <citation type="journal article" date="2019" name="Int. J. Syst. Evol. Microbiol.">
        <title>The Global Catalogue of Microorganisms (GCM) 10K type strain sequencing project: providing services to taxonomists for standard genome sequencing and annotation.</title>
        <authorList>
            <consortium name="The Broad Institute Genomics Platform"/>
            <consortium name="The Broad Institute Genome Sequencing Center for Infectious Disease"/>
            <person name="Wu L."/>
            <person name="Ma J."/>
        </authorList>
    </citation>
    <scope>NUCLEOTIDE SEQUENCE [LARGE SCALE GENOMIC DNA]</scope>
    <source>
        <strain evidence="2">JCM 17810</strain>
    </source>
</reference>
<protein>
    <recommendedName>
        <fullName evidence="3">DUF2267 domain-containing protein</fullName>
    </recommendedName>
</protein>
<evidence type="ECO:0000313" key="1">
    <source>
        <dbReference type="EMBL" id="GAA4419416.1"/>
    </source>
</evidence>
<dbReference type="InterPro" id="IPR018727">
    <property type="entry name" value="DUF2267"/>
</dbReference>
<gene>
    <name evidence="1" type="ORF">GCM10023169_10060</name>
</gene>
<dbReference type="EMBL" id="BAABGN010000002">
    <property type="protein sequence ID" value="GAA4419416.1"/>
    <property type="molecule type" value="Genomic_DNA"/>
</dbReference>
<comment type="caution">
    <text evidence="1">The sequence shown here is derived from an EMBL/GenBank/DDBJ whole genome shotgun (WGS) entry which is preliminary data.</text>
</comment>
<dbReference type="Proteomes" id="UP001500622">
    <property type="component" value="Unassembled WGS sequence"/>
</dbReference>
<evidence type="ECO:0000313" key="2">
    <source>
        <dbReference type="Proteomes" id="UP001500622"/>
    </source>
</evidence>
<dbReference type="RefSeq" id="WP_345215369.1">
    <property type="nucleotide sequence ID" value="NZ_BAABGN010000002.1"/>
</dbReference>